<dbReference type="Proteomes" id="UP000553059">
    <property type="component" value="Unassembled WGS sequence"/>
</dbReference>
<dbReference type="EMBL" id="DUTF01000256">
    <property type="protein sequence ID" value="HHY27414.1"/>
    <property type="molecule type" value="Genomic_DNA"/>
</dbReference>
<accession>A0A7C7D6G5</accession>
<name>A0A7C7D6G5_9FIRM</name>
<proteinExistence type="predicted"/>
<dbReference type="InterPro" id="IPR038628">
    <property type="entry name" value="XkdM-like_sf"/>
</dbReference>
<gene>
    <name evidence="1" type="ORF">GX523_11855</name>
</gene>
<evidence type="ECO:0000313" key="2">
    <source>
        <dbReference type="Proteomes" id="UP000553059"/>
    </source>
</evidence>
<dbReference type="SUPFAM" id="SSF69279">
    <property type="entry name" value="Phage tail proteins"/>
    <property type="match status" value="1"/>
</dbReference>
<reference evidence="1 2" key="1">
    <citation type="journal article" date="2020" name="Biotechnol. Biofuels">
        <title>New insights from the biogas microbiome by comprehensive genome-resolved metagenomics of nearly 1600 species originating from multiple anaerobic digesters.</title>
        <authorList>
            <person name="Campanaro S."/>
            <person name="Treu L."/>
            <person name="Rodriguez-R L.M."/>
            <person name="Kovalovszki A."/>
            <person name="Ziels R.M."/>
            <person name="Maus I."/>
            <person name="Zhu X."/>
            <person name="Kougias P.G."/>
            <person name="Basile A."/>
            <person name="Luo G."/>
            <person name="Schluter A."/>
            <person name="Konstantinidis K.T."/>
            <person name="Angelidaki I."/>
        </authorList>
    </citation>
    <scope>NUCLEOTIDE SEQUENCE [LARGE SCALE GENOMIC DNA]</scope>
    <source>
        <strain evidence="1">AS05jafATM_4</strain>
    </source>
</reference>
<sequence>MDSAKRVMSGTWGEVWLDNAYVGECYGMQAKVSFNKEDVQICGRMATDKKISSISCTGSLRMHKVSSRMANAIGSSIRNGKDLRFVVISKLNDPDAYGAERVVLKNVSFDDLTLADWEVATNGKIEAPFTFTDYELLDAVEAR</sequence>
<dbReference type="InterPro" id="IPR018989">
    <property type="entry name" value="DUF2001"/>
</dbReference>
<dbReference type="Pfam" id="PF09393">
    <property type="entry name" value="DUF2001"/>
    <property type="match status" value="1"/>
</dbReference>
<organism evidence="1 2">
    <name type="scientific">Desulfitobacterium dehalogenans</name>
    <dbReference type="NCBI Taxonomy" id="36854"/>
    <lineage>
        <taxon>Bacteria</taxon>
        <taxon>Bacillati</taxon>
        <taxon>Bacillota</taxon>
        <taxon>Clostridia</taxon>
        <taxon>Eubacteriales</taxon>
        <taxon>Desulfitobacteriaceae</taxon>
        <taxon>Desulfitobacterium</taxon>
    </lineage>
</organism>
<protein>
    <submittedName>
        <fullName evidence="1">Phage tail tube protein</fullName>
    </submittedName>
</protein>
<dbReference type="Gene3D" id="2.30.110.40">
    <property type="entry name" value="Phage tail tube protein"/>
    <property type="match status" value="1"/>
</dbReference>
<comment type="caution">
    <text evidence="1">The sequence shown here is derived from an EMBL/GenBank/DDBJ whole genome shotgun (WGS) entry which is preliminary data.</text>
</comment>
<dbReference type="AlphaFoldDB" id="A0A7C7D6G5"/>
<evidence type="ECO:0000313" key="1">
    <source>
        <dbReference type="EMBL" id="HHY27414.1"/>
    </source>
</evidence>